<evidence type="ECO:0000313" key="2">
    <source>
        <dbReference type="Proteomes" id="UP000250235"/>
    </source>
</evidence>
<keyword evidence="2" id="KW-1185">Reference proteome</keyword>
<reference evidence="1 2" key="1">
    <citation type="journal article" date="2015" name="Proc. Natl. Acad. Sci. U.S.A.">
        <title>The resurrection genome of Boea hygrometrica: A blueprint for survival of dehydration.</title>
        <authorList>
            <person name="Xiao L."/>
            <person name="Yang G."/>
            <person name="Zhang L."/>
            <person name="Yang X."/>
            <person name="Zhao S."/>
            <person name="Ji Z."/>
            <person name="Zhou Q."/>
            <person name="Hu M."/>
            <person name="Wang Y."/>
            <person name="Chen M."/>
            <person name="Xu Y."/>
            <person name="Jin H."/>
            <person name="Xiao X."/>
            <person name="Hu G."/>
            <person name="Bao F."/>
            <person name="Hu Y."/>
            <person name="Wan P."/>
            <person name="Li L."/>
            <person name="Deng X."/>
            <person name="Kuang T."/>
            <person name="Xiang C."/>
            <person name="Zhu J.K."/>
            <person name="Oliver M.J."/>
            <person name="He Y."/>
        </authorList>
    </citation>
    <scope>NUCLEOTIDE SEQUENCE [LARGE SCALE GENOMIC DNA]</scope>
    <source>
        <strain evidence="2">cv. XS01</strain>
    </source>
</reference>
<accession>A0A2Z7A1J4</accession>
<sequence>MRARLIAHRAQDQRAGRAWLPDVGRRLAPLHARWSSEEGDEGWTSRVAAAPLRLPLVARFSTALIGRLGRAGRALLGRAHRAPRPRWSRASRPRSSGASAALVALFSATLIGRLARAGRALLGCVDIGRSWRYVGRPAPRLMGGVMRTGCATSRPLVARWLGAAARWCYAPTCDDGQHEVR</sequence>
<protein>
    <submittedName>
        <fullName evidence="1">Uncharacterized protein</fullName>
    </submittedName>
</protein>
<dbReference type="Proteomes" id="UP000250235">
    <property type="component" value="Unassembled WGS sequence"/>
</dbReference>
<name>A0A2Z7A1J4_9LAMI</name>
<gene>
    <name evidence="1" type="ORF">F511_46024</name>
</gene>
<dbReference type="AlphaFoldDB" id="A0A2Z7A1J4"/>
<evidence type="ECO:0000313" key="1">
    <source>
        <dbReference type="EMBL" id="KZT76953.1"/>
    </source>
</evidence>
<proteinExistence type="predicted"/>
<dbReference type="EMBL" id="KV080059">
    <property type="protein sequence ID" value="KZT76953.1"/>
    <property type="molecule type" value="Genomic_DNA"/>
</dbReference>
<organism evidence="1 2">
    <name type="scientific">Dorcoceras hygrometricum</name>
    <dbReference type="NCBI Taxonomy" id="472368"/>
    <lineage>
        <taxon>Eukaryota</taxon>
        <taxon>Viridiplantae</taxon>
        <taxon>Streptophyta</taxon>
        <taxon>Embryophyta</taxon>
        <taxon>Tracheophyta</taxon>
        <taxon>Spermatophyta</taxon>
        <taxon>Magnoliopsida</taxon>
        <taxon>eudicotyledons</taxon>
        <taxon>Gunneridae</taxon>
        <taxon>Pentapetalae</taxon>
        <taxon>asterids</taxon>
        <taxon>lamiids</taxon>
        <taxon>Lamiales</taxon>
        <taxon>Gesneriaceae</taxon>
        <taxon>Didymocarpoideae</taxon>
        <taxon>Trichosporeae</taxon>
        <taxon>Loxocarpinae</taxon>
        <taxon>Dorcoceras</taxon>
    </lineage>
</organism>